<evidence type="ECO:0000256" key="3">
    <source>
        <dbReference type="PROSITE-ProRule" id="PRU10007"/>
    </source>
</evidence>
<dbReference type="InterPro" id="IPR016160">
    <property type="entry name" value="Ald_DH_CS_CYS"/>
</dbReference>
<reference evidence="7" key="1">
    <citation type="submission" date="2023-07" db="EMBL/GenBank/DDBJ databases">
        <title>Functional and genomic diversity of the sorghum phyllosphere microbiome.</title>
        <authorList>
            <person name="Shade A."/>
        </authorList>
    </citation>
    <scope>NUCLEOTIDE SEQUENCE</scope>
    <source>
        <strain evidence="7">SORGH_AS_1067</strain>
    </source>
</reference>
<evidence type="ECO:0000313" key="7">
    <source>
        <dbReference type="EMBL" id="MDQ1105690.1"/>
    </source>
</evidence>
<feature type="region of interest" description="Disordered" evidence="5">
    <location>
        <begin position="1"/>
        <end position="24"/>
    </location>
</feature>
<protein>
    <submittedName>
        <fullName evidence="7">Acyl-CoA reductase-like NAD-dependent aldehyde dehydrogenase</fullName>
    </submittedName>
</protein>
<comment type="similarity">
    <text evidence="1 4">Belongs to the aldehyde dehydrogenase family.</text>
</comment>
<evidence type="ECO:0000256" key="5">
    <source>
        <dbReference type="SAM" id="MobiDB-lite"/>
    </source>
</evidence>
<sequence length="508" mass="53262">MSPDQAVATPVPEASTVDQELPMSPRMTIDGAGVAGTRTFPVHDPATGEVVAQAPNCTDEEMERAIEAARRAFETSWSRDSDLRASALRACAEVLRANVDELAPLLTREQGKPIAEARREIGVAADRFEYFAGLSLSEQIIEDDDRALVRVVRKPLGVNVMLTPWNSPLSVAGNKIAPALSAGNTAVLKPSPDTPLTTLRLGELLAPVLPPGTLNVVSGLEPLGANLCGHPVPRRISVTGSIGTGQAVLRTAAADLKRVTAELGGNDAAIVLPDADPETIVDGIFRAAFANSGQICVAIKRLYVHSSIKDRLVELLLERIAQVRLGPGLDESTTMGPLATAAQRDWVETLVAEAAAQGATVLTGGRRVDGPGNFYEPTLVVDVDASMRLVAEEQFGPALPVLAFDDVEHVLSEVNGGIHGLGGSVWSSDPEQALAVAERLEAGTVWINGHRILAAHQPMGAVKSSGVGVHGGELGLWDCTETRLIWQGRAASSAAFPPGLVAAPSVTS</sequence>
<evidence type="ECO:0000259" key="6">
    <source>
        <dbReference type="Pfam" id="PF00171"/>
    </source>
</evidence>
<dbReference type="PANTHER" id="PTHR11699">
    <property type="entry name" value="ALDEHYDE DEHYDROGENASE-RELATED"/>
    <property type="match status" value="1"/>
</dbReference>
<dbReference type="InterPro" id="IPR044086">
    <property type="entry name" value="LUC3-like"/>
</dbReference>
<evidence type="ECO:0000313" key="8">
    <source>
        <dbReference type="Proteomes" id="UP001239215"/>
    </source>
</evidence>
<dbReference type="InterPro" id="IPR029510">
    <property type="entry name" value="Ald_DH_CS_GLU"/>
</dbReference>
<dbReference type="InterPro" id="IPR016162">
    <property type="entry name" value="Ald_DH_N"/>
</dbReference>
<evidence type="ECO:0000256" key="1">
    <source>
        <dbReference type="ARBA" id="ARBA00009986"/>
    </source>
</evidence>
<dbReference type="FunFam" id="3.40.309.10:FF:000009">
    <property type="entry name" value="Aldehyde dehydrogenase A"/>
    <property type="match status" value="1"/>
</dbReference>
<dbReference type="FunFam" id="3.40.605.10:FF:000007">
    <property type="entry name" value="NAD/NADP-dependent betaine aldehyde dehydrogenase"/>
    <property type="match status" value="1"/>
</dbReference>
<dbReference type="EMBL" id="JAUTAN010000001">
    <property type="protein sequence ID" value="MDQ1105690.1"/>
    <property type="molecule type" value="Genomic_DNA"/>
</dbReference>
<proteinExistence type="inferred from homology"/>
<feature type="domain" description="Aldehyde dehydrogenase" evidence="6">
    <location>
        <begin position="38"/>
        <end position="483"/>
    </location>
</feature>
<dbReference type="InterPro" id="IPR016163">
    <property type="entry name" value="Ald_DH_C"/>
</dbReference>
<dbReference type="PROSITE" id="PS00070">
    <property type="entry name" value="ALDEHYDE_DEHYDR_CYS"/>
    <property type="match status" value="1"/>
</dbReference>
<organism evidence="7 8">
    <name type="scientific">Nocardioides zeae</name>
    <dbReference type="NCBI Taxonomy" id="1457234"/>
    <lineage>
        <taxon>Bacteria</taxon>
        <taxon>Bacillati</taxon>
        <taxon>Actinomycetota</taxon>
        <taxon>Actinomycetes</taxon>
        <taxon>Propionibacteriales</taxon>
        <taxon>Nocardioidaceae</taxon>
        <taxon>Nocardioides</taxon>
    </lineage>
</organism>
<keyword evidence="2 4" id="KW-0560">Oxidoreductase</keyword>
<feature type="active site" evidence="3">
    <location>
        <position position="262"/>
    </location>
</feature>
<evidence type="ECO:0000256" key="2">
    <source>
        <dbReference type="ARBA" id="ARBA00023002"/>
    </source>
</evidence>
<dbReference type="RefSeq" id="WP_307202171.1">
    <property type="nucleotide sequence ID" value="NZ_JAUTAN010000001.1"/>
</dbReference>
<dbReference type="Proteomes" id="UP001239215">
    <property type="component" value="Unassembled WGS sequence"/>
</dbReference>
<dbReference type="AlphaFoldDB" id="A0AAJ1U4F4"/>
<evidence type="ECO:0000256" key="4">
    <source>
        <dbReference type="RuleBase" id="RU003345"/>
    </source>
</evidence>
<dbReference type="Pfam" id="PF00171">
    <property type="entry name" value="Aldedh"/>
    <property type="match status" value="1"/>
</dbReference>
<dbReference type="PROSITE" id="PS00687">
    <property type="entry name" value="ALDEHYDE_DEHYDR_GLU"/>
    <property type="match status" value="1"/>
</dbReference>
<dbReference type="InterPro" id="IPR016161">
    <property type="entry name" value="Ald_DH/histidinol_DH"/>
</dbReference>
<dbReference type="SUPFAM" id="SSF53720">
    <property type="entry name" value="ALDH-like"/>
    <property type="match status" value="1"/>
</dbReference>
<comment type="caution">
    <text evidence="7">The sequence shown here is derived from an EMBL/GenBank/DDBJ whole genome shotgun (WGS) entry which is preliminary data.</text>
</comment>
<gene>
    <name evidence="7" type="ORF">QE405_002974</name>
</gene>
<dbReference type="Gene3D" id="3.40.605.10">
    <property type="entry name" value="Aldehyde Dehydrogenase, Chain A, domain 1"/>
    <property type="match status" value="1"/>
</dbReference>
<accession>A0AAJ1U4F4</accession>
<dbReference type="Gene3D" id="3.40.309.10">
    <property type="entry name" value="Aldehyde Dehydrogenase, Chain A, domain 2"/>
    <property type="match status" value="1"/>
</dbReference>
<dbReference type="InterPro" id="IPR015590">
    <property type="entry name" value="Aldehyde_DH_dom"/>
</dbReference>
<dbReference type="GO" id="GO:0016620">
    <property type="term" value="F:oxidoreductase activity, acting on the aldehyde or oxo group of donors, NAD or NADP as acceptor"/>
    <property type="evidence" value="ECO:0007669"/>
    <property type="project" value="InterPro"/>
</dbReference>
<name>A0AAJ1U4F4_9ACTN</name>
<dbReference type="CDD" id="cd07106">
    <property type="entry name" value="ALDH_AldA-AAD23400"/>
    <property type="match status" value="1"/>
</dbReference>